<gene>
    <name evidence="3" type="ordered locus">Spico_0360</name>
</gene>
<feature type="chain" id="PRO_5003313767" description="Thioredoxin domain-containing protein" evidence="1">
    <location>
        <begin position="21"/>
        <end position="181"/>
    </location>
</feature>
<dbReference type="InterPro" id="IPR013766">
    <property type="entry name" value="Thioredoxin_domain"/>
</dbReference>
<accession>F4GHQ1</accession>
<dbReference type="GO" id="GO:0031397">
    <property type="term" value="P:negative regulation of protein ubiquitination"/>
    <property type="evidence" value="ECO:0007669"/>
    <property type="project" value="TreeGrafter"/>
</dbReference>
<dbReference type="OrthoDB" id="370483at2"/>
<dbReference type="PANTHER" id="PTHR46472:SF1">
    <property type="entry name" value="NUCLEOREDOXIN"/>
    <property type="match status" value="1"/>
</dbReference>
<dbReference type="eggNOG" id="COG0526">
    <property type="taxonomic scope" value="Bacteria"/>
</dbReference>
<dbReference type="KEGG" id="scc:Spico_0360"/>
<proteinExistence type="predicted"/>
<dbReference type="PANTHER" id="PTHR46472">
    <property type="entry name" value="NUCLEOREDOXIN"/>
    <property type="match status" value="1"/>
</dbReference>
<dbReference type="Proteomes" id="UP000007939">
    <property type="component" value="Chromosome"/>
</dbReference>
<evidence type="ECO:0000256" key="1">
    <source>
        <dbReference type="SAM" id="SignalP"/>
    </source>
</evidence>
<dbReference type="Pfam" id="PF13905">
    <property type="entry name" value="Thioredoxin_8"/>
    <property type="match status" value="1"/>
</dbReference>
<dbReference type="InterPro" id="IPR012336">
    <property type="entry name" value="Thioredoxin-like_fold"/>
</dbReference>
<reference evidence="3 4" key="2">
    <citation type="journal article" date="2012" name="Stand. Genomic Sci.">
        <title>Complete genome sequence of the termite hindgut bacterium Spirochaeta coccoides type strain (SPN1(T)), reclassification in the genus Sphaerochaeta as Sphaerochaeta coccoides comb. nov. and emendations of the family Spirochaetaceae and the genus Sphaerochaeta.</title>
        <authorList>
            <person name="Abt B."/>
            <person name="Han C."/>
            <person name="Scheuner C."/>
            <person name="Lu M."/>
            <person name="Lapidus A."/>
            <person name="Nolan M."/>
            <person name="Lucas S."/>
            <person name="Hammon N."/>
            <person name="Deshpande S."/>
            <person name="Cheng J.F."/>
            <person name="Tapia R."/>
            <person name="Goodwin L.A."/>
            <person name="Pitluck S."/>
            <person name="Liolios K."/>
            <person name="Pagani I."/>
            <person name="Ivanova N."/>
            <person name="Mavromatis K."/>
            <person name="Mikhailova N."/>
            <person name="Huntemann M."/>
            <person name="Pati A."/>
            <person name="Chen A."/>
            <person name="Palaniappan K."/>
            <person name="Land M."/>
            <person name="Hauser L."/>
            <person name="Brambilla E.M."/>
            <person name="Rohde M."/>
            <person name="Spring S."/>
            <person name="Gronow S."/>
            <person name="Goker M."/>
            <person name="Woyke T."/>
            <person name="Bristow J."/>
            <person name="Eisen J.A."/>
            <person name="Markowitz V."/>
            <person name="Hugenholtz P."/>
            <person name="Kyrpides N.C."/>
            <person name="Klenk H.P."/>
            <person name="Detter J.C."/>
        </authorList>
    </citation>
    <scope>NUCLEOTIDE SEQUENCE [LARGE SCALE GENOMIC DNA]</scope>
    <source>
        <strain evidence="4">ATCC BAA-1237 / DSM 17374 / SPN1</strain>
    </source>
</reference>
<evidence type="ECO:0000259" key="2">
    <source>
        <dbReference type="PROSITE" id="PS51352"/>
    </source>
</evidence>
<dbReference type="InterPro" id="IPR036249">
    <property type="entry name" value="Thioredoxin-like_sf"/>
</dbReference>
<protein>
    <recommendedName>
        <fullName evidence="2">Thioredoxin domain-containing protein</fullName>
    </recommendedName>
</protein>
<dbReference type="AlphaFoldDB" id="F4GHQ1"/>
<evidence type="ECO:0000313" key="3">
    <source>
        <dbReference type="EMBL" id="AEC01589.1"/>
    </source>
</evidence>
<evidence type="ECO:0000313" key="4">
    <source>
        <dbReference type="Proteomes" id="UP000007939"/>
    </source>
</evidence>
<sequence length="181" mass="20784">MAVSVVLVLILASCASTVIQNNVPIDMTFEDMLQGKCFYADGRPALLSSDYYLIYYAADWCPYCKEYEPLLKKTYENLIRMYGNVEIIFVGHERDVSNDNLVSFMEQGGYSFPYLKFEYREETGIMHLVDVPKFYIPGFVLVDKQGKVLASSNGETADDYSRDYPIQYYTTLQICDCFGEE</sequence>
<name>F4GHQ1_PARC1</name>
<dbReference type="SUPFAM" id="SSF52833">
    <property type="entry name" value="Thioredoxin-like"/>
    <property type="match status" value="1"/>
</dbReference>
<dbReference type="GO" id="GO:0030178">
    <property type="term" value="P:negative regulation of Wnt signaling pathway"/>
    <property type="evidence" value="ECO:0007669"/>
    <property type="project" value="TreeGrafter"/>
</dbReference>
<dbReference type="PROSITE" id="PS51352">
    <property type="entry name" value="THIOREDOXIN_2"/>
    <property type="match status" value="1"/>
</dbReference>
<reference evidence="4" key="1">
    <citation type="submission" date="2011-04" db="EMBL/GenBank/DDBJ databases">
        <title>The complete genome of Spirochaeta coccoides DSM 17374.</title>
        <authorList>
            <person name="Lucas S."/>
            <person name="Copeland A."/>
            <person name="Lapidus A."/>
            <person name="Bruce D."/>
            <person name="Goodwin L."/>
            <person name="Pitluck S."/>
            <person name="Peters L."/>
            <person name="Kyrpides N."/>
            <person name="Mavromatis K."/>
            <person name="Pagani I."/>
            <person name="Ivanova N."/>
            <person name="Ovchinnikova G."/>
            <person name="Lu M."/>
            <person name="Detter J.C."/>
            <person name="Tapia R."/>
            <person name="Han C."/>
            <person name="Land M."/>
            <person name="Hauser L."/>
            <person name="Markowitz V."/>
            <person name="Cheng J.-F."/>
            <person name="Hugenholtz P."/>
            <person name="Woyke T."/>
            <person name="Wu D."/>
            <person name="Spring S."/>
            <person name="Schroeder M."/>
            <person name="Brambilla E."/>
            <person name="Klenk H.-P."/>
            <person name="Eisen J.A."/>
        </authorList>
    </citation>
    <scope>NUCLEOTIDE SEQUENCE [LARGE SCALE GENOMIC DNA]</scope>
    <source>
        <strain evidence="4">ATCC BAA-1237 / DSM 17374 / SPN1</strain>
    </source>
</reference>
<feature type="signal peptide" evidence="1">
    <location>
        <begin position="1"/>
        <end position="20"/>
    </location>
</feature>
<dbReference type="HOGENOM" id="CLU_1453549_0_0_12"/>
<dbReference type="Gene3D" id="3.40.30.10">
    <property type="entry name" value="Glutaredoxin"/>
    <property type="match status" value="1"/>
</dbReference>
<organism evidence="3 4">
    <name type="scientific">Parasphaerochaeta coccoides (strain ATCC BAA-1237 / DSM 17374 / SPN1)</name>
    <name type="common">Sphaerochaeta coccoides</name>
    <dbReference type="NCBI Taxonomy" id="760011"/>
    <lineage>
        <taxon>Bacteria</taxon>
        <taxon>Pseudomonadati</taxon>
        <taxon>Spirochaetota</taxon>
        <taxon>Spirochaetia</taxon>
        <taxon>Spirochaetales</taxon>
        <taxon>Sphaerochaetaceae</taxon>
        <taxon>Parasphaerochaeta</taxon>
    </lineage>
</organism>
<dbReference type="STRING" id="760011.Spico_0360"/>
<feature type="domain" description="Thioredoxin" evidence="2">
    <location>
        <begin position="4"/>
        <end position="180"/>
    </location>
</feature>
<keyword evidence="4" id="KW-1185">Reference proteome</keyword>
<dbReference type="EMBL" id="CP002659">
    <property type="protein sequence ID" value="AEC01589.1"/>
    <property type="molecule type" value="Genomic_DNA"/>
</dbReference>
<dbReference type="GO" id="GO:0004791">
    <property type="term" value="F:thioredoxin-disulfide reductase (NADPH) activity"/>
    <property type="evidence" value="ECO:0007669"/>
    <property type="project" value="TreeGrafter"/>
</dbReference>
<keyword evidence="1" id="KW-0732">Signal</keyword>